<gene>
    <name evidence="1" type="ORF">SFRICE_021894</name>
</gene>
<protein>
    <submittedName>
        <fullName evidence="1">SFRICE_021894</fullName>
    </submittedName>
</protein>
<reference evidence="1" key="1">
    <citation type="submission" date="2016-07" db="EMBL/GenBank/DDBJ databases">
        <authorList>
            <person name="Bretaudeau A."/>
        </authorList>
    </citation>
    <scope>NUCLEOTIDE SEQUENCE</scope>
    <source>
        <strain evidence="1">Rice</strain>
        <tissue evidence="1">Whole body</tissue>
    </source>
</reference>
<name>A0A2H1VV97_SPOFR</name>
<accession>A0A2H1VV97</accession>
<sequence>MEKNELETPSTYVLRGFAIISAGRRVGDRSVKGSGLSESAAARSLSNRCAMLRCCGCVWLPPIIFIGTHNLAPMETDSAKLFVTRKNTYYGWLLYYRYFAYSSCASSSQLHNLVSVETIGRSVPTGYSSMGRGKGMLVGVALDRGRGMGRQGVGMDTGKAGDTGMEGVGKDTGTGTGCRLLPVPCRGDTACQCRLMVG</sequence>
<organism evidence="1">
    <name type="scientific">Spodoptera frugiperda</name>
    <name type="common">Fall armyworm</name>
    <dbReference type="NCBI Taxonomy" id="7108"/>
    <lineage>
        <taxon>Eukaryota</taxon>
        <taxon>Metazoa</taxon>
        <taxon>Ecdysozoa</taxon>
        <taxon>Arthropoda</taxon>
        <taxon>Hexapoda</taxon>
        <taxon>Insecta</taxon>
        <taxon>Pterygota</taxon>
        <taxon>Neoptera</taxon>
        <taxon>Endopterygota</taxon>
        <taxon>Lepidoptera</taxon>
        <taxon>Glossata</taxon>
        <taxon>Ditrysia</taxon>
        <taxon>Noctuoidea</taxon>
        <taxon>Noctuidae</taxon>
        <taxon>Amphipyrinae</taxon>
        <taxon>Spodoptera</taxon>
    </lineage>
</organism>
<dbReference type="AlphaFoldDB" id="A0A2H1VV97"/>
<dbReference type="EMBL" id="ODYU01004354">
    <property type="protein sequence ID" value="SOQ44144.1"/>
    <property type="molecule type" value="Genomic_DNA"/>
</dbReference>
<evidence type="ECO:0000313" key="1">
    <source>
        <dbReference type="EMBL" id="SOQ44144.1"/>
    </source>
</evidence>
<proteinExistence type="predicted"/>